<gene>
    <name evidence="5" type="ORF">Tco_0921945</name>
</gene>
<reference evidence="5" key="1">
    <citation type="journal article" date="2022" name="Int. J. Mol. Sci.">
        <title>Draft Genome of Tanacetum Coccineum: Genomic Comparison of Closely Related Tanacetum-Family Plants.</title>
        <authorList>
            <person name="Yamashiro T."/>
            <person name="Shiraishi A."/>
            <person name="Nakayama K."/>
            <person name="Satake H."/>
        </authorList>
    </citation>
    <scope>NUCLEOTIDE SEQUENCE</scope>
</reference>
<evidence type="ECO:0000259" key="4">
    <source>
        <dbReference type="Pfam" id="PF21530"/>
    </source>
</evidence>
<dbReference type="PANTHER" id="PTHR10492:SF96">
    <property type="entry name" value="ATP-DEPENDENT DNA HELICASE"/>
    <property type="match status" value="1"/>
</dbReference>
<dbReference type="SUPFAM" id="SSF52540">
    <property type="entry name" value="P-loop containing nucleoside triphosphate hydrolases"/>
    <property type="match status" value="1"/>
</dbReference>
<reference evidence="5" key="2">
    <citation type="submission" date="2022-01" db="EMBL/GenBank/DDBJ databases">
        <authorList>
            <person name="Yamashiro T."/>
            <person name="Shiraishi A."/>
            <person name="Satake H."/>
            <person name="Nakayama K."/>
        </authorList>
    </citation>
    <scope>NUCLEOTIDE SEQUENCE</scope>
</reference>
<organism evidence="5 6">
    <name type="scientific">Tanacetum coccineum</name>
    <dbReference type="NCBI Taxonomy" id="301880"/>
    <lineage>
        <taxon>Eukaryota</taxon>
        <taxon>Viridiplantae</taxon>
        <taxon>Streptophyta</taxon>
        <taxon>Embryophyta</taxon>
        <taxon>Tracheophyta</taxon>
        <taxon>Spermatophyta</taxon>
        <taxon>Magnoliopsida</taxon>
        <taxon>eudicotyledons</taxon>
        <taxon>Gunneridae</taxon>
        <taxon>Pentapetalae</taxon>
        <taxon>asterids</taxon>
        <taxon>campanulids</taxon>
        <taxon>Asterales</taxon>
        <taxon>Asteraceae</taxon>
        <taxon>Asteroideae</taxon>
        <taxon>Anthemideae</taxon>
        <taxon>Anthemidinae</taxon>
        <taxon>Tanacetum</taxon>
    </lineage>
</organism>
<keyword evidence="1" id="KW-0227">DNA damage</keyword>
<dbReference type="Pfam" id="PF05970">
    <property type="entry name" value="PIF1"/>
    <property type="match status" value="2"/>
</dbReference>
<dbReference type="InterPro" id="IPR010285">
    <property type="entry name" value="DNA_helicase_pif1-like_DEAD"/>
</dbReference>
<comment type="caution">
    <text evidence="5">The sequence shown here is derived from an EMBL/GenBank/DDBJ whole genome shotgun (WGS) entry which is preliminary data.</text>
</comment>
<keyword evidence="1" id="KW-0378">Hydrolase</keyword>
<feature type="compositionally biased region" description="Polar residues" evidence="2">
    <location>
        <begin position="359"/>
        <end position="373"/>
    </location>
</feature>
<keyword evidence="1" id="KW-0067">ATP-binding</keyword>
<keyword evidence="1" id="KW-0547">Nucleotide-binding</keyword>
<dbReference type="GO" id="GO:0004386">
    <property type="term" value="F:helicase activity"/>
    <property type="evidence" value="ECO:0007669"/>
    <property type="project" value="UniProtKB-KW"/>
</dbReference>
<evidence type="ECO:0000256" key="1">
    <source>
        <dbReference type="RuleBase" id="RU363044"/>
    </source>
</evidence>
<comment type="similarity">
    <text evidence="1">Belongs to the helicase family.</text>
</comment>
<dbReference type="Gene3D" id="3.40.50.300">
    <property type="entry name" value="P-loop containing nucleotide triphosphate hydrolases"/>
    <property type="match status" value="1"/>
</dbReference>
<sequence>MTAVSKGEQELIFVYGHGGTGKTFLWKTVFSSLRYEGKIVLAVASSGIASLLLPAGSLDRTLKDLMNEPETLFGGKIVVLGGDFRQTLPVKKKATKMELIATSIVESHLCNDEAIPTGSETSETEMLYPMKYLNTMQFPGFPPHELQLKVGSPIILLRNGDAIQANMDIHNIEHFNPRLKLGAAYRISSLGQEFLTKTKIQRWFDPVLTDLHLAATPATHYYINPVIPEADQTRDAYNFKGIVTDGTADAQFTFFTPAGDKVAGHPCSELGHKYKEADPRDIPIEILNTKGRKHIFQIRFSSSTRKGPTDFIVDDVLDKPDKPTISQSTSSSGKKAPGTPPHDVQDTVAETFVTATATDKNQTSTSPTVTEKQLTAKRPRLPEVSSATKKKKGD</sequence>
<keyword evidence="1" id="KW-0234">DNA repair</keyword>
<dbReference type="PANTHER" id="PTHR10492">
    <property type="match status" value="1"/>
</dbReference>
<dbReference type="Pfam" id="PF21530">
    <property type="entry name" value="Pif1_2B_dom"/>
    <property type="match status" value="1"/>
</dbReference>
<dbReference type="EC" id="5.6.2.3" evidence="1"/>
<name>A0ABQ5CWR4_9ASTR</name>
<dbReference type="Gene3D" id="2.40.50.140">
    <property type="entry name" value="Nucleic acid-binding proteins"/>
    <property type="match status" value="1"/>
</dbReference>
<dbReference type="InterPro" id="IPR012340">
    <property type="entry name" value="NA-bd_OB-fold"/>
</dbReference>
<dbReference type="Proteomes" id="UP001151760">
    <property type="component" value="Unassembled WGS sequence"/>
</dbReference>
<keyword evidence="6" id="KW-1185">Reference proteome</keyword>
<evidence type="ECO:0000256" key="2">
    <source>
        <dbReference type="SAM" id="MobiDB-lite"/>
    </source>
</evidence>
<feature type="compositionally biased region" description="Polar residues" evidence="2">
    <location>
        <begin position="324"/>
        <end position="333"/>
    </location>
</feature>
<evidence type="ECO:0000313" key="6">
    <source>
        <dbReference type="Proteomes" id="UP001151760"/>
    </source>
</evidence>
<comment type="cofactor">
    <cofactor evidence="1">
        <name>Mg(2+)</name>
        <dbReference type="ChEBI" id="CHEBI:18420"/>
    </cofactor>
</comment>
<evidence type="ECO:0000259" key="3">
    <source>
        <dbReference type="Pfam" id="PF05970"/>
    </source>
</evidence>
<protein>
    <recommendedName>
        <fullName evidence="1">ATP-dependent DNA helicase</fullName>
        <ecNumber evidence="1">5.6.2.3</ecNumber>
    </recommendedName>
</protein>
<feature type="region of interest" description="Disordered" evidence="2">
    <location>
        <begin position="309"/>
        <end position="394"/>
    </location>
</feature>
<feature type="compositionally biased region" description="Low complexity" evidence="2">
    <location>
        <begin position="347"/>
        <end position="358"/>
    </location>
</feature>
<feature type="domain" description="DNA helicase Pif1-like DEAD-box helicase" evidence="3">
    <location>
        <begin position="3"/>
        <end position="56"/>
    </location>
</feature>
<dbReference type="InterPro" id="IPR027417">
    <property type="entry name" value="P-loop_NTPase"/>
</dbReference>
<dbReference type="InterPro" id="IPR049163">
    <property type="entry name" value="Pif1-like_2B_dom"/>
</dbReference>
<dbReference type="EMBL" id="BQNB010014714">
    <property type="protein sequence ID" value="GJT31526.1"/>
    <property type="molecule type" value="Genomic_DNA"/>
</dbReference>
<proteinExistence type="inferred from homology"/>
<keyword evidence="1" id="KW-0233">DNA recombination</keyword>
<feature type="domain" description="DNA helicase Pif1-like 2B" evidence="4">
    <location>
        <begin position="132"/>
        <end position="161"/>
    </location>
</feature>
<evidence type="ECO:0000313" key="5">
    <source>
        <dbReference type="EMBL" id="GJT31526.1"/>
    </source>
</evidence>
<feature type="domain" description="DNA helicase Pif1-like DEAD-box helicase" evidence="3">
    <location>
        <begin position="57"/>
        <end position="110"/>
    </location>
</feature>
<keyword evidence="1 5" id="KW-0347">Helicase</keyword>
<comment type="catalytic activity">
    <reaction evidence="1">
        <text>ATP + H2O = ADP + phosphate + H(+)</text>
        <dbReference type="Rhea" id="RHEA:13065"/>
        <dbReference type="ChEBI" id="CHEBI:15377"/>
        <dbReference type="ChEBI" id="CHEBI:15378"/>
        <dbReference type="ChEBI" id="CHEBI:30616"/>
        <dbReference type="ChEBI" id="CHEBI:43474"/>
        <dbReference type="ChEBI" id="CHEBI:456216"/>
        <dbReference type="EC" id="5.6.2.3"/>
    </reaction>
</comment>
<accession>A0ABQ5CWR4</accession>